<organism evidence="1 2">
    <name type="scientific">Halogranum amylolyticum</name>
    <dbReference type="NCBI Taxonomy" id="660520"/>
    <lineage>
        <taxon>Archaea</taxon>
        <taxon>Methanobacteriati</taxon>
        <taxon>Methanobacteriota</taxon>
        <taxon>Stenosarchaea group</taxon>
        <taxon>Halobacteria</taxon>
        <taxon>Halobacteriales</taxon>
        <taxon>Haloferacaceae</taxon>
    </lineage>
</organism>
<dbReference type="Proteomes" id="UP000199126">
    <property type="component" value="Unassembled WGS sequence"/>
</dbReference>
<name>A0A1H8UWD9_9EURY</name>
<proteinExistence type="predicted"/>
<evidence type="ECO:0000313" key="2">
    <source>
        <dbReference type="Proteomes" id="UP000199126"/>
    </source>
</evidence>
<reference evidence="2" key="1">
    <citation type="submission" date="2016-10" db="EMBL/GenBank/DDBJ databases">
        <authorList>
            <person name="Varghese N."/>
            <person name="Submissions S."/>
        </authorList>
    </citation>
    <scope>NUCLEOTIDE SEQUENCE [LARGE SCALE GENOMIC DNA]</scope>
    <source>
        <strain evidence="2">CGMCC 1.10121</strain>
    </source>
</reference>
<gene>
    <name evidence="1" type="ORF">SAMN04487948_1136</name>
</gene>
<keyword evidence="2" id="KW-1185">Reference proteome</keyword>
<dbReference type="AlphaFoldDB" id="A0A1H8UWD9"/>
<dbReference type="EMBL" id="FODV01000013">
    <property type="protein sequence ID" value="SEP07522.1"/>
    <property type="molecule type" value="Genomic_DNA"/>
</dbReference>
<sequence length="78" mass="8713">MGLFSDRTLALLGTIEILLRWMLDELPLQGGDNRSRMAALVWGLSPSFGRRMFRIALESIVLPAGTFFDTPRVLQACC</sequence>
<protein>
    <submittedName>
        <fullName evidence="1">Uncharacterized protein</fullName>
    </submittedName>
</protein>
<evidence type="ECO:0000313" key="1">
    <source>
        <dbReference type="EMBL" id="SEP07522.1"/>
    </source>
</evidence>
<accession>A0A1H8UWD9</accession>